<gene>
    <name evidence="1" type="ORF">PYCCODRAFT_1435631</name>
</gene>
<accession>A0A1Y2IMH2</accession>
<reference evidence="1 2" key="1">
    <citation type="journal article" date="2015" name="Biotechnol. Biofuels">
        <title>Enhanced degradation of softwood versus hardwood by the white-rot fungus Pycnoporus coccineus.</title>
        <authorList>
            <person name="Couturier M."/>
            <person name="Navarro D."/>
            <person name="Chevret D."/>
            <person name="Henrissat B."/>
            <person name="Piumi F."/>
            <person name="Ruiz-Duenas F.J."/>
            <person name="Martinez A.T."/>
            <person name="Grigoriev I.V."/>
            <person name="Riley R."/>
            <person name="Lipzen A."/>
            <person name="Berrin J.G."/>
            <person name="Master E.R."/>
            <person name="Rosso M.N."/>
        </authorList>
    </citation>
    <scope>NUCLEOTIDE SEQUENCE [LARGE SCALE GENOMIC DNA]</scope>
    <source>
        <strain evidence="1 2">BRFM310</strain>
    </source>
</reference>
<dbReference type="EMBL" id="KZ084106">
    <property type="protein sequence ID" value="OSD02298.1"/>
    <property type="molecule type" value="Genomic_DNA"/>
</dbReference>
<dbReference type="Proteomes" id="UP000193067">
    <property type="component" value="Unassembled WGS sequence"/>
</dbReference>
<evidence type="ECO:0000313" key="1">
    <source>
        <dbReference type="EMBL" id="OSD02298.1"/>
    </source>
</evidence>
<proteinExistence type="predicted"/>
<name>A0A1Y2IMH2_TRAC3</name>
<sequence length="72" mass="8022">MGEFRRAAGTPLPRTPVVARGFSPAEQLPSKHDRFITHSPAFDGRALGMCPGFWAHDTPTFYYFSAALHYPI</sequence>
<evidence type="ECO:0000313" key="2">
    <source>
        <dbReference type="Proteomes" id="UP000193067"/>
    </source>
</evidence>
<organism evidence="1 2">
    <name type="scientific">Trametes coccinea (strain BRFM310)</name>
    <name type="common">Pycnoporus coccineus</name>
    <dbReference type="NCBI Taxonomy" id="1353009"/>
    <lineage>
        <taxon>Eukaryota</taxon>
        <taxon>Fungi</taxon>
        <taxon>Dikarya</taxon>
        <taxon>Basidiomycota</taxon>
        <taxon>Agaricomycotina</taxon>
        <taxon>Agaricomycetes</taxon>
        <taxon>Polyporales</taxon>
        <taxon>Polyporaceae</taxon>
        <taxon>Trametes</taxon>
    </lineage>
</organism>
<keyword evidence="2" id="KW-1185">Reference proteome</keyword>
<dbReference type="AlphaFoldDB" id="A0A1Y2IMH2"/>
<protein>
    <submittedName>
        <fullName evidence="1">Uncharacterized protein</fullName>
    </submittedName>
</protein>
<feature type="non-terminal residue" evidence="1">
    <location>
        <position position="72"/>
    </location>
</feature>